<dbReference type="PIRSF" id="PIRSF006816">
    <property type="entry name" value="Cyc3_hyd_g"/>
    <property type="match status" value="1"/>
</dbReference>
<evidence type="ECO:0000313" key="16">
    <source>
        <dbReference type="Proteomes" id="UP000215413"/>
    </source>
</evidence>
<dbReference type="GO" id="GO:0044205">
    <property type="term" value="P:'de novo' UMP biosynthetic process"/>
    <property type="evidence" value="ECO:0007669"/>
    <property type="project" value="UniProtKB-UniRule"/>
</dbReference>
<sequence length="238" mass="26395">MNKYIDSEIILNEEISDGIFKLVLKGKFQGDPGQFYMLRAWDESPLLPRPLSICDLDEESITFLYAVVGKGTSIIASMRVGESIKILGPLGNGFELHPEAKCAIVAGGIGIAPMKYLSRKLKNVDLYVGYRNTSYMEDEILNKKETIISTEDGSIGLKGYITEYVKNDYDYIYACGPNPMMNSLKKRNLDATEFYSLEAHMACGIGACLGCTVHTTNGLKRVCKDGPIFEKNEVIFDA</sequence>
<evidence type="ECO:0000256" key="7">
    <source>
        <dbReference type="ARBA" id="ARBA00022975"/>
    </source>
</evidence>
<keyword evidence="2 11" id="KW-0813">Transport</keyword>
<reference evidence="16" key="1">
    <citation type="submission" date="2017-04" db="EMBL/GenBank/DDBJ databases">
        <title>Finegoldia magna isolated from orthopedic joint implant-associated infections.</title>
        <authorList>
            <person name="Bjorklund S."/>
            <person name="Bruggemann H."/>
            <person name="Jensen A."/>
            <person name="Hellmark B."/>
            <person name="Soderquist B."/>
        </authorList>
    </citation>
    <scope>NUCLEOTIDE SEQUENCE [LARGE SCALE GENOMIC DNA]</scope>
    <source>
        <strain evidence="16">CCUG 54800</strain>
    </source>
</reference>
<dbReference type="NCBIfam" id="NF000798">
    <property type="entry name" value="PRK00054.1-3"/>
    <property type="match status" value="1"/>
</dbReference>
<dbReference type="Proteomes" id="UP000215413">
    <property type="component" value="Unassembled WGS sequence"/>
</dbReference>
<evidence type="ECO:0000256" key="10">
    <source>
        <dbReference type="ARBA" id="ARBA00023014"/>
    </source>
</evidence>
<evidence type="ECO:0000256" key="12">
    <source>
        <dbReference type="PIRSR" id="PIRSR006816-1"/>
    </source>
</evidence>
<dbReference type="PANTHER" id="PTHR43513:SF3">
    <property type="entry name" value="DIHYDROOROTATE DEHYDROGENASE B (NAD(+)), ELECTRON TRANSFER SUBUNIT-RELATED"/>
    <property type="match status" value="1"/>
</dbReference>
<comment type="pathway">
    <text evidence="11">Pyrimidine metabolism; UMP biosynthesis via de novo pathway; orotate from (S)-dihydroorotate (NAD(+) route): step 1/1.</text>
</comment>
<dbReference type="Gene3D" id="2.10.240.10">
    <property type="entry name" value="Dihydroorotate dehydrogenase, electron transfer subunit"/>
    <property type="match status" value="1"/>
</dbReference>
<dbReference type="PROSITE" id="PS51384">
    <property type="entry name" value="FAD_FR"/>
    <property type="match status" value="1"/>
</dbReference>
<dbReference type="InterPro" id="IPR017927">
    <property type="entry name" value="FAD-bd_FR_type"/>
</dbReference>
<dbReference type="PANTHER" id="PTHR43513">
    <property type="entry name" value="DIHYDROOROTATE DEHYDROGENASE B (NAD(+)), ELECTRON TRANSFER SUBUNIT"/>
    <property type="match status" value="1"/>
</dbReference>
<dbReference type="InterPro" id="IPR050353">
    <property type="entry name" value="PyrK_electron_transfer"/>
</dbReference>
<feature type="domain" description="FAD-binding FR-type" evidence="14">
    <location>
        <begin position="2"/>
        <end position="96"/>
    </location>
</feature>
<dbReference type="SUPFAM" id="SSF52343">
    <property type="entry name" value="Ferredoxin reductase-like, C-terminal NADP-linked domain"/>
    <property type="match status" value="1"/>
</dbReference>
<evidence type="ECO:0000313" key="15">
    <source>
        <dbReference type="EMBL" id="OXZ27522.1"/>
    </source>
</evidence>
<dbReference type="HAMAP" id="MF_01211">
    <property type="entry name" value="DHODB_Fe_S_bind"/>
    <property type="match status" value="1"/>
</dbReference>
<feature type="binding site" evidence="11 13">
    <location>
        <position position="208"/>
    </location>
    <ligand>
        <name>[2Fe-2S] cluster</name>
        <dbReference type="ChEBI" id="CHEBI:190135"/>
    </ligand>
</feature>
<keyword evidence="10 11" id="KW-0411">Iron-sulfur</keyword>
<keyword evidence="5 11" id="KW-0479">Metal-binding</keyword>
<evidence type="ECO:0000256" key="5">
    <source>
        <dbReference type="ARBA" id="ARBA00022723"/>
    </source>
</evidence>
<evidence type="ECO:0000256" key="11">
    <source>
        <dbReference type="HAMAP-Rule" id="MF_01211"/>
    </source>
</evidence>
<evidence type="ECO:0000256" key="2">
    <source>
        <dbReference type="ARBA" id="ARBA00022448"/>
    </source>
</evidence>
<dbReference type="GO" id="GO:0009055">
    <property type="term" value="F:electron transfer activity"/>
    <property type="evidence" value="ECO:0007669"/>
    <property type="project" value="UniProtKB-UniRule"/>
</dbReference>
<comment type="function">
    <text evidence="11">Responsible for channeling the electrons from the oxidation of dihydroorotate from the FMN redox center in the PyrD type B subunit to the ultimate electron acceptor NAD(+).</text>
</comment>
<dbReference type="InterPro" id="IPR012165">
    <property type="entry name" value="Cyt_c3_hydrogenase_gsu"/>
</dbReference>
<feature type="binding site" evidence="11 12">
    <location>
        <begin position="49"/>
        <end position="52"/>
    </location>
    <ligand>
        <name>FAD</name>
        <dbReference type="ChEBI" id="CHEBI:57692"/>
    </ligand>
</feature>
<dbReference type="UniPathway" id="UPA00070">
    <property type="reaction ID" value="UER00945"/>
</dbReference>
<dbReference type="CDD" id="cd06218">
    <property type="entry name" value="DHOD_e_trans"/>
    <property type="match status" value="1"/>
</dbReference>
<dbReference type="GO" id="GO:0050660">
    <property type="term" value="F:flavin adenine dinucleotide binding"/>
    <property type="evidence" value="ECO:0007669"/>
    <property type="project" value="InterPro"/>
</dbReference>
<evidence type="ECO:0000256" key="3">
    <source>
        <dbReference type="ARBA" id="ARBA00022630"/>
    </source>
</evidence>
<dbReference type="InterPro" id="IPR039261">
    <property type="entry name" value="FNR_nucleotide-bd"/>
</dbReference>
<dbReference type="InterPro" id="IPR023455">
    <property type="entry name" value="Dihydroorotate_DHASE_ETsu"/>
</dbReference>
<dbReference type="GO" id="GO:0051537">
    <property type="term" value="F:2 iron, 2 sulfur cluster binding"/>
    <property type="evidence" value="ECO:0007669"/>
    <property type="project" value="UniProtKB-KW"/>
</dbReference>
<keyword evidence="9 11" id="KW-0408">Iron</keyword>
<organism evidence="15 16">
    <name type="scientific">Finegoldia magna</name>
    <name type="common">Peptostreptococcus magnus</name>
    <dbReference type="NCBI Taxonomy" id="1260"/>
    <lineage>
        <taxon>Bacteria</taxon>
        <taxon>Bacillati</taxon>
        <taxon>Bacillota</taxon>
        <taxon>Tissierellia</taxon>
        <taxon>Tissierellales</taxon>
        <taxon>Peptoniphilaceae</taxon>
        <taxon>Finegoldia</taxon>
    </lineage>
</organism>
<evidence type="ECO:0000256" key="13">
    <source>
        <dbReference type="PIRSR" id="PIRSR006816-2"/>
    </source>
</evidence>
<evidence type="ECO:0000256" key="1">
    <source>
        <dbReference type="ARBA" id="ARBA00006422"/>
    </source>
</evidence>
<keyword evidence="8 11" id="KW-0249">Electron transport</keyword>
<proteinExistence type="inferred from homology"/>
<feature type="binding site" evidence="11 13">
    <location>
        <position position="223"/>
    </location>
    <ligand>
        <name>[2Fe-2S] cluster</name>
        <dbReference type="ChEBI" id="CHEBI:190135"/>
    </ligand>
</feature>
<evidence type="ECO:0000259" key="14">
    <source>
        <dbReference type="PROSITE" id="PS51384"/>
    </source>
</evidence>
<dbReference type="EMBL" id="NDYC01000019">
    <property type="protein sequence ID" value="OXZ27522.1"/>
    <property type="molecule type" value="Genomic_DNA"/>
</dbReference>
<dbReference type="InterPro" id="IPR037117">
    <property type="entry name" value="Dihydroorotate_DH_ele_sf"/>
</dbReference>
<dbReference type="InterPro" id="IPR017938">
    <property type="entry name" value="Riboflavin_synthase-like_b-brl"/>
</dbReference>
<comment type="cofactor">
    <cofactor evidence="11 12">
        <name>FAD</name>
        <dbReference type="ChEBI" id="CHEBI:57692"/>
    </cofactor>
    <text evidence="11 12">Binds 1 FAD per subunit.</text>
</comment>
<keyword evidence="6 11" id="KW-0274">FAD</keyword>
<name>A0A233V558_FINMA</name>
<feature type="binding site" evidence="11 12">
    <location>
        <begin position="71"/>
        <end position="72"/>
    </location>
    <ligand>
        <name>FAD</name>
        <dbReference type="ChEBI" id="CHEBI:57692"/>
    </ligand>
</feature>
<dbReference type="InterPro" id="IPR019480">
    <property type="entry name" value="Dihydroorotate_DH_Fe-S-bd"/>
</dbReference>
<feature type="binding site" evidence="11 13">
    <location>
        <position position="203"/>
    </location>
    <ligand>
        <name>[2Fe-2S] cluster</name>
        <dbReference type="ChEBI" id="CHEBI:190135"/>
    </ligand>
</feature>
<comment type="subunit">
    <text evidence="11">Heterotetramer of 2 PyrK and 2 PyrD type B subunits.</text>
</comment>
<feature type="binding site" evidence="11 13">
    <location>
        <position position="211"/>
    </location>
    <ligand>
        <name>[2Fe-2S] cluster</name>
        <dbReference type="ChEBI" id="CHEBI:190135"/>
    </ligand>
</feature>
<protein>
    <recommendedName>
        <fullName evidence="11">Dihydroorotate dehydrogenase B (NAD(+)), electron transfer subunit</fullName>
    </recommendedName>
    <alternativeName>
        <fullName evidence="11">Dihydroorotate oxidase B, electron transfer subunit</fullName>
    </alternativeName>
</protein>
<accession>A0A233V558</accession>
<evidence type="ECO:0000256" key="4">
    <source>
        <dbReference type="ARBA" id="ARBA00022714"/>
    </source>
</evidence>
<evidence type="ECO:0000256" key="9">
    <source>
        <dbReference type="ARBA" id="ARBA00023004"/>
    </source>
</evidence>
<comment type="caution">
    <text evidence="15">The sequence shown here is derived from an EMBL/GenBank/DDBJ whole genome shotgun (WGS) entry which is preliminary data.</text>
</comment>
<comment type="caution">
    <text evidence="11">Lacks conserved residue(s) required for the propagation of feature annotation.</text>
</comment>
<evidence type="ECO:0000256" key="6">
    <source>
        <dbReference type="ARBA" id="ARBA00022827"/>
    </source>
</evidence>
<evidence type="ECO:0000256" key="8">
    <source>
        <dbReference type="ARBA" id="ARBA00022982"/>
    </source>
</evidence>
<dbReference type="GO" id="GO:0046872">
    <property type="term" value="F:metal ion binding"/>
    <property type="evidence" value="ECO:0007669"/>
    <property type="project" value="UniProtKB-KW"/>
</dbReference>
<dbReference type="RefSeq" id="WP_094205643.1">
    <property type="nucleotide sequence ID" value="NZ_JAWGQT010000022.1"/>
</dbReference>
<dbReference type="Gene3D" id="3.40.50.80">
    <property type="entry name" value="Nucleotide-binding domain of ferredoxin-NADP reductase (FNR) module"/>
    <property type="match status" value="1"/>
</dbReference>
<dbReference type="AlphaFoldDB" id="A0A233V558"/>
<keyword evidence="7 11" id="KW-0665">Pyrimidine biosynthesis</keyword>
<dbReference type="GO" id="GO:0016491">
    <property type="term" value="F:oxidoreductase activity"/>
    <property type="evidence" value="ECO:0007669"/>
    <property type="project" value="InterPro"/>
</dbReference>
<keyword evidence="3 11" id="KW-0285">Flavoprotein</keyword>
<dbReference type="Pfam" id="PF10418">
    <property type="entry name" value="DHODB_Fe-S_bind"/>
    <property type="match status" value="1"/>
</dbReference>
<dbReference type="SUPFAM" id="SSF63380">
    <property type="entry name" value="Riboflavin synthase domain-like"/>
    <property type="match status" value="1"/>
</dbReference>
<gene>
    <name evidence="11" type="primary">pyrK</name>
    <name evidence="15" type="ORF">B9N49_04130</name>
</gene>
<comment type="cofactor">
    <cofactor evidence="13">
        <name>[2Fe-2S] cluster</name>
        <dbReference type="ChEBI" id="CHEBI:190135"/>
    </cofactor>
    <text evidence="13">Binds 1 [2Fe-2S] cluster per subunit.</text>
</comment>
<comment type="cofactor">
    <cofactor evidence="11">
        <name>[2Fe-2S] cluster</name>
        <dbReference type="ChEBI" id="CHEBI:190135"/>
    </cofactor>
    <text evidence="11">Binds 1 [2Fe-2S] cluster per subunit.</text>
</comment>
<keyword evidence="4 11" id="KW-0001">2Fe-2S</keyword>
<comment type="similarity">
    <text evidence="1 11">Belongs to the PyrK family.</text>
</comment>
<dbReference type="Gene3D" id="2.40.30.10">
    <property type="entry name" value="Translation factors"/>
    <property type="match status" value="1"/>
</dbReference>